<dbReference type="SUPFAM" id="SSF55060">
    <property type="entry name" value="GHMP Kinase, C-terminal domain"/>
    <property type="match status" value="1"/>
</dbReference>
<dbReference type="EC" id="2.7.1.36" evidence="3"/>
<dbReference type="AlphaFoldDB" id="A0A9X2EIH3"/>
<sequence length="336" mass="34674">MNTKDVGVGRAHAKSILFGEHAVVYGAPAVALPLPDLGVTVRARRSGSMDGQVRLTEVTGDPAAEPDARMRFDPGLSTLIESFRLETEISCSAIDLGIDCAIPFGRGLGSSAACARAVVLALADLFDVAVDARFVFDLVQTSERAAHGSPSGVDTVATGSPVPIWFRGGAVKELAIGVDAVFVVADSGVSSSTKTAVARLRETFDADPPAKSHFLRESSRITAAAVEDMARGRVRELGRRLTDNHELLSSLDLSTIETDRLVDAALATGCAGAKLSGGGLGGCVVALVGPSADVTAVTETLHAAGATATWTATTGCPPGRPASKEATWSAPRTIRR</sequence>
<organism evidence="16 17">
    <name type="scientific">Nocardia pulmonis</name>
    <dbReference type="NCBI Taxonomy" id="2951408"/>
    <lineage>
        <taxon>Bacteria</taxon>
        <taxon>Bacillati</taxon>
        <taxon>Actinomycetota</taxon>
        <taxon>Actinomycetes</taxon>
        <taxon>Mycobacteriales</taxon>
        <taxon>Nocardiaceae</taxon>
        <taxon>Nocardia</taxon>
    </lineage>
</organism>
<keyword evidence="9" id="KW-0067">ATP-binding</keyword>
<keyword evidence="6 16" id="KW-0808">Transferase</keyword>
<evidence type="ECO:0000256" key="8">
    <source>
        <dbReference type="ARBA" id="ARBA00022777"/>
    </source>
</evidence>
<evidence type="ECO:0000256" key="10">
    <source>
        <dbReference type="ARBA" id="ARBA00022842"/>
    </source>
</evidence>
<dbReference type="PROSITE" id="PS00627">
    <property type="entry name" value="GHMP_KINASES_ATP"/>
    <property type="match status" value="1"/>
</dbReference>
<evidence type="ECO:0000259" key="15">
    <source>
        <dbReference type="Pfam" id="PF08544"/>
    </source>
</evidence>
<dbReference type="InterPro" id="IPR020568">
    <property type="entry name" value="Ribosomal_Su5_D2-typ_SF"/>
</dbReference>
<dbReference type="Pfam" id="PF00288">
    <property type="entry name" value="GHMP_kinases_N"/>
    <property type="match status" value="1"/>
</dbReference>
<evidence type="ECO:0000256" key="3">
    <source>
        <dbReference type="ARBA" id="ARBA00012103"/>
    </source>
</evidence>
<gene>
    <name evidence="16" type="primary">mvk</name>
    <name evidence="16" type="ORF">NDR86_34885</name>
</gene>
<dbReference type="EMBL" id="JAMRXG010000025">
    <property type="protein sequence ID" value="MCM6778681.1"/>
    <property type="molecule type" value="Genomic_DNA"/>
</dbReference>
<comment type="pathway">
    <text evidence="12">Isoprenoid biosynthesis; isopentenyl diphosphate biosynthesis via mevalonate pathway; isopentenyl diphosphate from (R)-mevalonate: step 1/3.</text>
</comment>
<dbReference type="InterPro" id="IPR006205">
    <property type="entry name" value="Mev_gal_kin"/>
</dbReference>
<accession>A0A9X2EIH3</accession>
<dbReference type="Pfam" id="PF08544">
    <property type="entry name" value="GHMP_kinases_C"/>
    <property type="match status" value="1"/>
</dbReference>
<dbReference type="InterPro" id="IPR013750">
    <property type="entry name" value="GHMP_kinase_C_dom"/>
</dbReference>
<evidence type="ECO:0000256" key="13">
    <source>
        <dbReference type="SAM" id="MobiDB-lite"/>
    </source>
</evidence>
<evidence type="ECO:0000256" key="4">
    <source>
        <dbReference type="ARBA" id="ARBA00022490"/>
    </source>
</evidence>
<dbReference type="Proteomes" id="UP001139157">
    <property type="component" value="Unassembled WGS sequence"/>
</dbReference>
<evidence type="ECO:0000256" key="11">
    <source>
        <dbReference type="ARBA" id="ARBA00023098"/>
    </source>
</evidence>
<keyword evidence="7" id="KW-0547">Nucleotide-binding</keyword>
<dbReference type="InterPro" id="IPR036554">
    <property type="entry name" value="GHMP_kinase_C_sf"/>
</dbReference>
<dbReference type="GO" id="GO:0019287">
    <property type="term" value="P:isopentenyl diphosphate biosynthetic process, mevalonate pathway"/>
    <property type="evidence" value="ECO:0007669"/>
    <property type="project" value="TreeGrafter"/>
</dbReference>
<feature type="domain" description="GHMP kinase N-terminal" evidence="14">
    <location>
        <begin position="88"/>
        <end position="157"/>
    </location>
</feature>
<dbReference type="GO" id="GO:0005524">
    <property type="term" value="F:ATP binding"/>
    <property type="evidence" value="ECO:0007669"/>
    <property type="project" value="UniProtKB-KW"/>
</dbReference>
<comment type="subcellular location">
    <subcellularLocation>
        <location evidence="1">Cytoplasm</location>
    </subcellularLocation>
</comment>
<evidence type="ECO:0000256" key="9">
    <source>
        <dbReference type="ARBA" id="ARBA00022840"/>
    </source>
</evidence>
<comment type="similarity">
    <text evidence="2">Belongs to the GHMP kinase family. Mevalonate kinase subfamily.</text>
</comment>
<keyword evidence="17" id="KW-1185">Reference proteome</keyword>
<keyword evidence="5" id="KW-0444">Lipid biosynthesis</keyword>
<keyword evidence="11" id="KW-0443">Lipid metabolism</keyword>
<evidence type="ECO:0000256" key="7">
    <source>
        <dbReference type="ARBA" id="ARBA00022741"/>
    </source>
</evidence>
<proteinExistence type="inferred from homology"/>
<evidence type="ECO:0000256" key="1">
    <source>
        <dbReference type="ARBA" id="ARBA00004496"/>
    </source>
</evidence>
<evidence type="ECO:0000256" key="5">
    <source>
        <dbReference type="ARBA" id="ARBA00022516"/>
    </source>
</evidence>
<keyword evidence="4" id="KW-0963">Cytoplasm</keyword>
<dbReference type="InterPro" id="IPR006204">
    <property type="entry name" value="GHMP_kinase_N_dom"/>
</dbReference>
<feature type="region of interest" description="Disordered" evidence="13">
    <location>
        <begin position="315"/>
        <end position="336"/>
    </location>
</feature>
<dbReference type="InterPro" id="IPR006203">
    <property type="entry name" value="GHMP_knse_ATP-bd_CS"/>
</dbReference>
<dbReference type="SUPFAM" id="SSF54211">
    <property type="entry name" value="Ribosomal protein S5 domain 2-like"/>
    <property type="match status" value="1"/>
</dbReference>
<evidence type="ECO:0000256" key="2">
    <source>
        <dbReference type="ARBA" id="ARBA00006495"/>
    </source>
</evidence>
<evidence type="ECO:0000313" key="17">
    <source>
        <dbReference type="Proteomes" id="UP001139157"/>
    </source>
</evidence>
<dbReference type="PRINTS" id="PR00959">
    <property type="entry name" value="MEVGALKINASE"/>
</dbReference>
<dbReference type="PANTHER" id="PTHR43290">
    <property type="entry name" value="MEVALONATE KINASE"/>
    <property type="match status" value="1"/>
</dbReference>
<keyword evidence="10" id="KW-0460">Magnesium</keyword>
<feature type="domain" description="GHMP kinase C-terminal" evidence="15">
    <location>
        <begin position="226"/>
        <end position="305"/>
    </location>
</feature>
<dbReference type="InterPro" id="IPR014721">
    <property type="entry name" value="Ribsml_uS5_D2-typ_fold_subgr"/>
</dbReference>
<evidence type="ECO:0000256" key="12">
    <source>
        <dbReference type="ARBA" id="ARBA00029438"/>
    </source>
</evidence>
<evidence type="ECO:0000259" key="14">
    <source>
        <dbReference type="Pfam" id="PF00288"/>
    </source>
</evidence>
<dbReference type="GO" id="GO:0004496">
    <property type="term" value="F:mevalonate kinase activity"/>
    <property type="evidence" value="ECO:0007669"/>
    <property type="project" value="UniProtKB-EC"/>
</dbReference>
<protein>
    <recommendedName>
        <fullName evidence="3">mevalonate kinase</fullName>
        <ecNumber evidence="3">2.7.1.36</ecNumber>
    </recommendedName>
</protein>
<dbReference type="Gene3D" id="3.30.230.10">
    <property type="match status" value="1"/>
</dbReference>
<keyword evidence="8 16" id="KW-0418">Kinase</keyword>
<evidence type="ECO:0000313" key="16">
    <source>
        <dbReference type="EMBL" id="MCM6778681.1"/>
    </source>
</evidence>
<dbReference type="Gene3D" id="3.30.70.890">
    <property type="entry name" value="GHMP kinase, C-terminal domain"/>
    <property type="match status" value="1"/>
</dbReference>
<evidence type="ECO:0000256" key="6">
    <source>
        <dbReference type="ARBA" id="ARBA00022679"/>
    </source>
</evidence>
<dbReference type="NCBIfam" id="TIGR00549">
    <property type="entry name" value="mevalon_kin"/>
    <property type="match status" value="1"/>
</dbReference>
<reference evidence="16" key="1">
    <citation type="submission" date="2022-06" db="EMBL/GenBank/DDBJ databases">
        <title>Novel species in genus nocardia.</title>
        <authorList>
            <person name="Li F."/>
        </authorList>
    </citation>
    <scope>NUCLEOTIDE SEQUENCE</scope>
    <source>
        <strain evidence="16">CDC141</strain>
    </source>
</reference>
<name>A0A9X2EIH3_9NOCA</name>
<dbReference type="RefSeq" id="WP_251918194.1">
    <property type="nucleotide sequence ID" value="NZ_JAMRXG010000025.1"/>
</dbReference>
<dbReference type="PANTHER" id="PTHR43290:SF2">
    <property type="entry name" value="MEVALONATE KINASE"/>
    <property type="match status" value="1"/>
</dbReference>
<comment type="caution">
    <text evidence="16">The sequence shown here is derived from an EMBL/GenBank/DDBJ whole genome shotgun (WGS) entry which is preliminary data.</text>
</comment>
<dbReference type="GO" id="GO:0005829">
    <property type="term" value="C:cytosol"/>
    <property type="evidence" value="ECO:0007669"/>
    <property type="project" value="TreeGrafter"/>
</dbReference>